<dbReference type="GO" id="GO:0019901">
    <property type="term" value="F:protein kinase binding"/>
    <property type="evidence" value="ECO:0007669"/>
    <property type="project" value="TreeGrafter"/>
</dbReference>
<dbReference type="GO" id="GO:0005814">
    <property type="term" value="C:centriole"/>
    <property type="evidence" value="ECO:0007669"/>
    <property type="project" value="TreeGrafter"/>
</dbReference>
<feature type="domain" description="Cep192/Spd-2-like" evidence="2">
    <location>
        <begin position="309"/>
        <end position="398"/>
    </location>
</feature>
<dbReference type="GO" id="GO:0090307">
    <property type="term" value="P:mitotic spindle assembly"/>
    <property type="evidence" value="ECO:0007669"/>
    <property type="project" value="TreeGrafter"/>
</dbReference>
<feature type="region of interest" description="Disordered" evidence="1">
    <location>
        <begin position="1"/>
        <end position="60"/>
    </location>
</feature>
<dbReference type="AlphaFoldDB" id="A0A914Z8C0"/>
<evidence type="ECO:0000259" key="2">
    <source>
        <dbReference type="Pfam" id="PF22073"/>
    </source>
</evidence>
<dbReference type="PANTHER" id="PTHR16029:SF11">
    <property type="entry name" value="CENTROSOMAL PROTEIN OF 192 KDA"/>
    <property type="match status" value="1"/>
</dbReference>
<proteinExistence type="predicted"/>
<dbReference type="InterPro" id="IPR054090">
    <property type="entry name" value="Cep192_Spd-2-like_dom"/>
</dbReference>
<sequence length="487" mass="54943">MDVEESNVDATLQEDQYSDNDVWSDEDNDDQENFPPRSNIKESNIRASNLDPITEESRNNYSRYSHLNTDEKDFGEITERTQVQTPAAAARQRDRFTAYETSKNSISFGSDSFGKVDDIEKVFKEHEKECNERNFLRPPPDITHESNVQSWEPSLASLNITTMSQPSFSKPLTSTPIAGRIPGRFITEVSDICEHSKNYSQFLSNTCLNGMIKNIDIDQSSTLIAKNFQSNIRAPKNSKLIEEIRKKRETSGISNPPTSNINKPQTRHPAILQQPTLPRITEHGSLSSRPSTFALNSVEIAIKPEPLTHFGFVAIGEEVQTKVYVRNHSSHVLEITPKLKFNSFKLTSPGSVQIHPNSSHEFCVIFLPTECSKCRHSLRFYVASSGNTYTHTLLGYGGTADIKIIEKRCLSYYPLSGVYRFVPSNISIFDYEIQNYGDRTAFVHIVPIDSNGKEIKNIIVKPKSFCLAAKSNNAVDPSKTVRIFFVK</sequence>
<dbReference type="GO" id="GO:0071539">
    <property type="term" value="P:protein localization to centrosome"/>
    <property type="evidence" value="ECO:0007669"/>
    <property type="project" value="InterPro"/>
</dbReference>
<reference evidence="4" key="1">
    <citation type="submission" date="2022-11" db="UniProtKB">
        <authorList>
            <consortium name="WormBaseParasite"/>
        </authorList>
    </citation>
    <scope>IDENTIFICATION</scope>
</reference>
<dbReference type="GO" id="GO:0000242">
    <property type="term" value="C:pericentriolar material"/>
    <property type="evidence" value="ECO:0007669"/>
    <property type="project" value="TreeGrafter"/>
</dbReference>
<dbReference type="GO" id="GO:0051298">
    <property type="term" value="P:centrosome duplication"/>
    <property type="evidence" value="ECO:0007669"/>
    <property type="project" value="InterPro"/>
</dbReference>
<name>A0A914Z8C0_9BILA</name>
<dbReference type="WBParaSite" id="PSU_v2.g8577.t1">
    <property type="protein sequence ID" value="PSU_v2.g8577.t1"/>
    <property type="gene ID" value="PSU_v2.g8577"/>
</dbReference>
<evidence type="ECO:0000313" key="3">
    <source>
        <dbReference type="Proteomes" id="UP000887577"/>
    </source>
</evidence>
<accession>A0A914Z8C0</accession>
<protein>
    <submittedName>
        <fullName evidence="4">MSP domain-containing protein</fullName>
    </submittedName>
</protein>
<feature type="compositionally biased region" description="Acidic residues" evidence="1">
    <location>
        <begin position="16"/>
        <end position="32"/>
    </location>
</feature>
<dbReference type="InterPro" id="IPR013783">
    <property type="entry name" value="Ig-like_fold"/>
</dbReference>
<organism evidence="3 4">
    <name type="scientific">Panagrolaimus superbus</name>
    <dbReference type="NCBI Taxonomy" id="310955"/>
    <lineage>
        <taxon>Eukaryota</taxon>
        <taxon>Metazoa</taxon>
        <taxon>Ecdysozoa</taxon>
        <taxon>Nematoda</taxon>
        <taxon>Chromadorea</taxon>
        <taxon>Rhabditida</taxon>
        <taxon>Tylenchina</taxon>
        <taxon>Panagrolaimomorpha</taxon>
        <taxon>Panagrolaimoidea</taxon>
        <taxon>Panagrolaimidae</taxon>
        <taxon>Panagrolaimus</taxon>
    </lineage>
</organism>
<dbReference type="GO" id="GO:0005737">
    <property type="term" value="C:cytoplasm"/>
    <property type="evidence" value="ECO:0007669"/>
    <property type="project" value="TreeGrafter"/>
</dbReference>
<dbReference type="PANTHER" id="PTHR16029">
    <property type="entry name" value="CENTROSOMAL PROTEIN OF 192 KDA"/>
    <property type="match status" value="1"/>
</dbReference>
<dbReference type="Gene3D" id="2.60.40.10">
    <property type="entry name" value="Immunoglobulins"/>
    <property type="match status" value="1"/>
</dbReference>
<keyword evidence="3" id="KW-1185">Reference proteome</keyword>
<dbReference type="GO" id="GO:0090222">
    <property type="term" value="P:centrosome-templated microtubule nucleation"/>
    <property type="evidence" value="ECO:0007669"/>
    <property type="project" value="InterPro"/>
</dbReference>
<evidence type="ECO:0000256" key="1">
    <source>
        <dbReference type="SAM" id="MobiDB-lite"/>
    </source>
</evidence>
<dbReference type="Proteomes" id="UP000887577">
    <property type="component" value="Unplaced"/>
</dbReference>
<dbReference type="Pfam" id="PF22073">
    <property type="entry name" value="Cep192_D4"/>
    <property type="match status" value="1"/>
</dbReference>
<evidence type="ECO:0000313" key="4">
    <source>
        <dbReference type="WBParaSite" id="PSU_v2.g8577.t1"/>
    </source>
</evidence>
<dbReference type="InterPro" id="IPR039103">
    <property type="entry name" value="Spd-2/CEP192"/>
</dbReference>